<dbReference type="EMBL" id="LR824643">
    <property type="protein sequence ID" value="CAD0341936.1"/>
    <property type="molecule type" value="Genomic_DNA"/>
</dbReference>
<proteinExistence type="predicted"/>
<sequence>MRFAIFPCHFSASAALVVATFAGCAKIEPPISEERFSEQVVALLAGKDSAVIEAGGLTDFAWKRLCFERDDRLLLKFDRGTETSVLPLPYEEFFVDEAHVPGSLQDSCVTPSDRILIKKKYPGAHGPVEFQKAAHRS</sequence>
<name>A0A2N7V8A2_XANCJ</name>
<dbReference type="PROSITE" id="PS51257">
    <property type="entry name" value="PROKAR_LIPOPROTEIN"/>
    <property type="match status" value="1"/>
</dbReference>
<dbReference type="AlphaFoldDB" id="A0A2N7V8A2"/>
<dbReference type="RefSeq" id="WP_026064667.1">
    <property type="nucleotide sequence ID" value="NZ_CP168206.1"/>
</dbReference>
<evidence type="ECO:0008006" key="4">
    <source>
        <dbReference type="Google" id="ProtNLM"/>
    </source>
</evidence>
<dbReference type="Proteomes" id="UP000514411">
    <property type="component" value="Chromosome"/>
</dbReference>
<organism evidence="1">
    <name type="scientific">Xanthomonas campestris pv. juglandis</name>
    <name type="common">Xanthomonas arboricola pv. juglandis</name>
    <dbReference type="NCBI Taxonomy" id="195709"/>
    <lineage>
        <taxon>Bacteria</taxon>
        <taxon>Pseudomonadati</taxon>
        <taxon>Pseudomonadota</taxon>
        <taxon>Gammaproteobacteria</taxon>
        <taxon>Lysobacterales</taxon>
        <taxon>Lysobacteraceae</taxon>
        <taxon>Xanthomonas</taxon>
    </lineage>
</organism>
<evidence type="ECO:0000313" key="3">
    <source>
        <dbReference type="Proteomes" id="UP000514411"/>
    </source>
</evidence>
<accession>A0A2N7V8A2</accession>
<dbReference type="OrthoDB" id="5998057at2"/>
<protein>
    <recommendedName>
        <fullName evidence="4">Lipoprotein</fullName>
    </recommendedName>
</protein>
<gene>
    <name evidence="2" type="ORF">XSP_003766</name>
    <name evidence="1" type="ORF">XSP_003796</name>
</gene>
<reference evidence="1 3" key="1">
    <citation type="submission" date="2020-07" db="EMBL/GenBank/DDBJ databases">
        <authorList>
            <person name="Teixeira M."/>
        </authorList>
    </citation>
    <scope>NUCLEOTIDE SEQUENCE</scope>
    <source>
        <strain evidence="2">3</strain>
        <strain evidence="1">Xanthomonas arboricola pv. juglandis CPBF 427</strain>
    </source>
</reference>
<evidence type="ECO:0000313" key="2">
    <source>
        <dbReference type="EMBL" id="CAD1796911.1"/>
    </source>
</evidence>
<evidence type="ECO:0000313" key="1">
    <source>
        <dbReference type="EMBL" id="CAD0341936.1"/>
    </source>
</evidence>
<dbReference type="EMBL" id="LR861807">
    <property type="protein sequence ID" value="CAD1796911.1"/>
    <property type="molecule type" value="Genomic_DNA"/>
</dbReference>